<dbReference type="PANTHER" id="PTHR46112:SF9">
    <property type="entry name" value="XAA-PRO AMINOPEPTIDASE"/>
    <property type="match status" value="1"/>
</dbReference>
<sequence length="364" mass="38437">MTRLATLQSMLRQNGVDAVALGPGPHMAYIADVHPHADERPCLLIATPAGAAILMPELNADEMRRQTDLPFFTWSDATGPQSALAALIQSLGIEKGTKLVQVDETMRADFALLVIEALGQPKTAFAAESVGRMRLSKDEAEKAEILRNAEIDDRAMEAAFAAIRPGVTEREIADAARAVFEEAGATPLFTIVGAGGNGAFPHYATGDQPVAVGDAIVMDIGARSGSFSSDLTRMAFVGTPSEEYLKVHAVVEAAVQAACAAARPGVAAREVDAAARGVITAAGYGPYFTHRTGHGLGLEGHEPPYLTSTSDTILEEGMVFSIEPGIYLQGKFGIRLEEIVILEADGPRIVSRLSRDVFVAPAEA</sequence>
<dbReference type="InterPro" id="IPR029149">
    <property type="entry name" value="Creatin/AminoP/Spt16_N"/>
</dbReference>
<feature type="domain" description="Peptidase M24" evidence="1">
    <location>
        <begin position="145"/>
        <end position="342"/>
    </location>
</feature>
<dbReference type="InterPro" id="IPR036005">
    <property type="entry name" value="Creatinase/aminopeptidase-like"/>
</dbReference>
<dbReference type="Gene3D" id="3.40.350.10">
    <property type="entry name" value="Creatinase/prolidase N-terminal domain"/>
    <property type="match status" value="1"/>
</dbReference>
<dbReference type="InterPro" id="IPR050659">
    <property type="entry name" value="Peptidase_M24B"/>
</dbReference>
<evidence type="ECO:0000313" key="4">
    <source>
        <dbReference type="Proteomes" id="UP001144805"/>
    </source>
</evidence>
<dbReference type="EMBL" id="JAPKNK010000002">
    <property type="protein sequence ID" value="MCX5568628.1"/>
    <property type="molecule type" value="Genomic_DNA"/>
</dbReference>
<dbReference type="InterPro" id="IPR000587">
    <property type="entry name" value="Creatinase_N"/>
</dbReference>
<dbReference type="AlphaFoldDB" id="A0A9X3E0B2"/>
<dbReference type="Gene3D" id="3.90.230.10">
    <property type="entry name" value="Creatinase/methionine aminopeptidase superfamily"/>
    <property type="match status" value="1"/>
</dbReference>
<evidence type="ECO:0000259" key="1">
    <source>
        <dbReference type="Pfam" id="PF00557"/>
    </source>
</evidence>
<reference evidence="3" key="1">
    <citation type="submission" date="2022-11" db="EMBL/GenBank/DDBJ databases">
        <title>Biodiversity and phylogenetic relationships of bacteria.</title>
        <authorList>
            <person name="Machado R.A.R."/>
            <person name="Bhat A."/>
            <person name="Loulou A."/>
            <person name="Kallel S."/>
        </authorList>
    </citation>
    <scope>NUCLEOTIDE SEQUENCE</scope>
    <source>
        <strain evidence="3">K-TC2</strain>
    </source>
</reference>
<evidence type="ECO:0000259" key="2">
    <source>
        <dbReference type="Pfam" id="PF01321"/>
    </source>
</evidence>
<dbReference type="Proteomes" id="UP001144805">
    <property type="component" value="Unassembled WGS sequence"/>
</dbReference>
<proteinExistence type="predicted"/>
<protein>
    <submittedName>
        <fullName evidence="3">Xaa-Pro peptidase family protein</fullName>
    </submittedName>
</protein>
<dbReference type="SUPFAM" id="SSF53092">
    <property type="entry name" value="Creatinase/prolidase N-terminal domain"/>
    <property type="match status" value="1"/>
</dbReference>
<dbReference type="InterPro" id="IPR000994">
    <property type="entry name" value="Pept_M24"/>
</dbReference>
<dbReference type="Pfam" id="PF00557">
    <property type="entry name" value="Peptidase_M24"/>
    <property type="match status" value="1"/>
</dbReference>
<dbReference type="Pfam" id="PF01321">
    <property type="entry name" value="Creatinase_N"/>
    <property type="match status" value="1"/>
</dbReference>
<name>A0A9X3E0B2_9HYPH</name>
<organism evidence="3 4">
    <name type="scientific">Kaistia nematophila</name>
    <dbReference type="NCBI Taxonomy" id="2994654"/>
    <lineage>
        <taxon>Bacteria</taxon>
        <taxon>Pseudomonadati</taxon>
        <taxon>Pseudomonadota</taxon>
        <taxon>Alphaproteobacteria</taxon>
        <taxon>Hyphomicrobiales</taxon>
        <taxon>Kaistiaceae</taxon>
        <taxon>Kaistia</taxon>
    </lineage>
</organism>
<comment type="caution">
    <text evidence="3">The sequence shown here is derived from an EMBL/GenBank/DDBJ whole genome shotgun (WGS) entry which is preliminary data.</text>
</comment>
<dbReference type="RefSeq" id="WP_266337600.1">
    <property type="nucleotide sequence ID" value="NZ_JAPKNK010000002.1"/>
</dbReference>
<accession>A0A9X3E0B2</accession>
<dbReference type="SUPFAM" id="SSF55920">
    <property type="entry name" value="Creatinase/aminopeptidase"/>
    <property type="match status" value="1"/>
</dbReference>
<feature type="domain" description="Creatinase N-terminal" evidence="2">
    <location>
        <begin position="3"/>
        <end position="103"/>
    </location>
</feature>
<gene>
    <name evidence="3" type="ORF">OSH07_05440</name>
</gene>
<evidence type="ECO:0000313" key="3">
    <source>
        <dbReference type="EMBL" id="MCX5568628.1"/>
    </source>
</evidence>
<dbReference type="PANTHER" id="PTHR46112">
    <property type="entry name" value="AMINOPEPTIDASE"/>
    <property type="match status" value="1"/>
</dbReference>
<keyword evidence="4" id="KW-1185">Reference proteome</keyword>